<name>A0A1M5U9A2_9FLAO</name>
<evidence type="ECO:0000313" key="3">
    <source>
        <dbReference type="Proteomes" id="UP000184522"/>
    </source>
</evidence>
<protein>
    <submittedName>
        <fullName evidence="2">Uncharacterized protein</fullName>
    </submittedName>
</protein>
<gene>
    <name evidence="2" type="ORF">SAMN05444148_2398</name>
</gene>
<organism evidence="2 3">
    <name type="scientific">Winogradskyella jejuensis</name>
    <dbReference type="NCBI Taxonomy" id="1089305"/>
    <lineage>
        <taxon>Bacteria</taxon>
        <taxon>Pseudomonadati</taxon>
        <taxon>Bacteroidota</taxon>
        <taxon>Flavobacteriia</taxon>
        <taxon>Flavobacteriales</taxon>
        <taxon>Flavobacteriaceae</taxon>
        <taxon>Winogradskyella</taxon>
    </lineage>
</organism>
<dbReference type="AlphaFoldDB" id="A0A1M5U9A2"/>
<dbReference type="Proteomes" id="UP000184522">
    <property type="component" value="Unassembled WGS sequence"/>
</dbReference>
<proteinExistence type="predicted"/>
<keyword evidence="1" id="KW-0472">Membrane</keyword>
<dbReference type="STRING" id="1089305.SAMN05444148_2398"/>
<accession>A0A1M5U9A2</accession>
<evidence type="ECO:0000313" key="2">
    <source>
        <dbReference type="EMBL" id="SHH59273.1"/>
    </source>
</evidence>
<sequence length="147" mass="17317">MIMTNLSYSKTPFWYWIISLLAFLWYALGAYYFISQAYNTSAYRSMYSPEQLMVVDKMPVWAIAAFGLAVFVGLVGVIGMFLKKNWSKTLFLISLFAIILQYVYNVFIGKMYELFSLAENIRYFIIPIIAFLLYYIVSNVSKRNWFR</sequence>
<feature type="transmembrane region" description="Helical" evidence="1">
    <location>
        <begin position="60"/>
        <end position="82"/>
    </location>
</feature>
<keyword evidence="3" id="KW-1185">Reference proteome</keyword>
<feature type="transmembrane region" description="Helical" evidence="1">
    <location>
        <begin position="120"/>
        <end position="137"/>
    </location>
</feature>
<feature type="transmembrane region" description="Helical" evidence="1">
    <location>
        <begin position="89"/>
        <end position="108"/>
    </location>
</feature>
<dbReference type="EMBL" id="FQWS01000002">
    <property type="protein sequence ID" value="SHH59273.1"/>
    <property type="molecule type" value="Genomic_DNA"/>
</dbReference>
<reference evidence="3" key="1">
    <citation type="submission" date="2016-11" db="EMBL/GenBank/DDBJ databases">
        <authorList>
            <person name="Varghese N."/>
            <person name="Submissions S."/>
        </authorList>
    </citation>
    <scope>NUCLEOTIDE SEQUENCE [LARGE SCALE GENOMIC DNA]</scope>
    <source>
        <strain evidence="3">DSM 25330</strain>
    </source>
</reference>
<evidence type="ECO:0000256" key="1">
    <source>
        <dbReference type="SAM" id="Phobius"/>
    </source>
</evidence>
<keyword evidence="1" id="KW-0812">Transmembrane</keyword>
<keyword evidence="1" id="KW-1133">Transmembrane helix</keyword>
<feature type="transmembrane region" description="Helical" evidence="1">
    <location>
        <begin position="12"/>
        <end position="34"/>
    </location>
</feature>